<name>A0AAV0ADV4_PHAPC</name>
<protein>
    <submittedName>
        <fullName evidence="2">Expressed protein</fullName>
    </submittedName>
</protein>
<evidence type="ECO:0000313" key="3">
    <source>
        <dbReference type="Proteomes" id="UP001153365"/>
    </source>
</evidence>
<organism evidence="2 3">
    <name type="scientific">Phakopsora pachyrhizi</name>
    <name type="common">Asian soybean rust disease fungus</name>
    <dbReference type="NCBI Taxonomy" id="170000"/>
    <lineage>
        <taxon>Eukaryota</taxon>
        <taxon>Fungi</taxon>
        <taxon>Dikarya</taxon>
        <taxon>Basidiomycota</taxon>
        <taxon>Pucciniomycotina</taxon>
        <taxon>Pucciniomycetes</taxon>
        <taxon>Pucciniales</taxon>
        <taxon>Phakopsoraceae</taxon>
        <taxon>Phakopsora</taxon>
    </lineage>
</organism>
<evidence type="ECO:0000313" key="2">
    <source>
        <dbReference type="EMBL" id="CAH7665768.1"/>
    </source>
</evidence>
<feature type="chain" id="PRO_5043661891" evidence="1">
    <location>
        <begin position="23"/>
        <end position="669"/>
    </location>
</feature>
<keyword evidence="1" id="KW-0732">Signal</keyword>
<reference evidence="2" key="1">
    <citation type="submission" date="2022-06" db="EMBL/GenBank/DDBJ databases">
        <authorList>
            <consortium name="SYNGENTA / RWTH Aachen University"/>
        </authorList>
    </citation>
    <scope>NUCLEOTIDE SEQUENCE</scope>
</reference>
<sequence>MRYFCSLQAFKLMLGLVGIIKAGIPSAKQIITFGSDSDPKVFYDGFPTTSVRGIPISFSEAGSSDRPETDSRLGGIYNLKGSTDIKNSVAIESNSQPKRKESPLDLSPESKRQQLRITASIFDTWLENPSESGFLESLCANFWDEGLLSINKNNPFATSSSGYFDNVSDGAMFAPSVGTENVEFDHGSAFEKSFPNPDPTSLEKDLASGKSYFENAFVDNIFNEFLNQLDYPKNSEQSLKAVAPTEDITSSGKTLLNPVVSLEEIDERNSALVLKELFLKESNLIGTTDFKLFLNRISDKIHTRAFNIDTNSLETALSRPAKSYESISAELPKCYSLDQEKYSPSNVIKPKKIPIQSNRNMRITSSPIIAHFNDPDIQINLRTLKSYIYNLHFPHRILSDLSVDNHISMILQEARKEDGVRTDIFLKSLKDFNTAFRTSSVKISDYIKVAVWLFKHRIWPVNPSAQEGESKLFSMVIQEISFQMGLQRSKALEIDGKLNQLQKALQESLSLEPENPTTITLTHLAYKASLIALNQIVLLHRVFTPFDSNVIEKLKGILIIFLKDLYAVWKPILLKKPLDGVWDSIGTDYRYINQFYSEKFYNKVLQIVLVDDITGFIIDAPQAIMEIWLIHFNIDRFGFLATRTGHVIKNGFFSFLKDCTISDFIESYP</sequence>
<accession>A0AAV0ADV4</accession>
<evidence type="ECO:0000256" key="1">
    <source>
        <dbReference type="SAM" id="SignalP"/>
    </source>
</evidence>
<dbReference type="Proteomes" id="UP001153365">
    <property type="component" value="Unassembled WGS sequence"/>
</dbReference>
<comment type="caution">
    <text evidence="2">The sequence shown here is derived from an EMBL/GenBank/DDBJ whole genome shotgun (WGS) entry which is preliminary data.</text>
</comment>
<proteinExistence type="predicted"/>
<dbReference type="EMBL" id="CALTRL010000005">
    <property type="protein sequence ID" value="CAH7665768.1"/>
    <property type="molecule type" value="Genomic_DNA"/>
</dbReference>
<gene>
    <name evidence="2" type="ORF">PPACK8108_LOCUS54</name>
</gene>
<feature type="signal peptide" evidence="1">
    <location>
        <begin position="1"/>
        <end position="22"/>
    </location>
</feature>
<dbReference type="AlphaFoldDB" id="A0AAV0ADV4"/>
<keyword evidence="3" id="KW-1185">Reference proteome</keyword>